<proteinExistence type="predicted"/>
<gene>
    <name evidence="1" type="ORF">SCP_1002410</name>
</gene>
<comment type="caution">
    <text evidence="1">The sequence shown here is derived from an EMBL/GenBank/DDBJ whole genome shotgun (WGS) entry which is preliminary data.</text>
</comment>
<dbReference type="AlphaFoldDB" id="A0A401GXN7"/>
<dbReference type="InParanoid" id="A0A401GXN7"/>
<sequence>MHFSPAVLFVLRTGNMVPVSISCPTLREAFRVCYLLLVQPFYSSRILLRTLPLKFVVPPGQPGFFIDVTVR</sequence>
<dbReference type="EMBL" id="BFAD01000010">
    <property type="protein sequence ID" value="GBE86995.1"/>
    <property type="molecule type" value="Genomic_DNA"/>
</dbReference>
<keyword evidence="2" id="KW-1185">Reference proteome</keyword>
<protein>
    <submittedName>
        <fullName evidence="1">Uncharacterized protein</fullName>
    </submittedName>
</protein>
<dbReference type="GeneID" id="38783912"/>
<evidence type="ECO:0000313" key="1">
    <source>
        <dbReference type="EMBL" id="GBE86995.1"/>
    </source>
</evidence>
<accession>A0A401GXN7</accession>
<organism evidence="1 2">
    <name type="scientific">Sparassis crispa</name>
    <dbReference type="NCBI Taxonomy" id="139825"/>
    <lineage>
        <taxon>Eukaryota</taxon>
        <taxon>Fungi</taxon>
        <taxon>Dikarya</taxon>
        <taxon>Basidiomycota</taxon>
        <taxon>Agaricomycotina</taxon>
        <taxon>Agaricomycetes</taxon>
        <taxon>Polyporales</taxon>
        <taxon>Sparassidaceae</taxon>
        <taxon>Sparassis</taxon>
    </lineage>
</organism>
<evidence type="ECO:0000313" key="2">
    <source>
        <dbReference type="Proteomes" id="UP000287166"/>
    </source>
</evidence>
<dbReference type="Proteomes" id="UP000287166">
    <property type="component" value="Unassembled WGS sequence"/>
</dbReference>
<dbReference type="RefSeq" id="XP_027617908.1">
    <property type="nucleotide sequence ID" value="XM_027762107.1"/>
</dbReference>
<name>A0A401GXN7_9APHY</name>
<reference evidence="1 2" key="1">
    <citation type="journal article" date="2018" name="Sci. Rep.">
        <title>Genome sequence of the cauliflower mushroom Sparassis crispa (Hanabiratake) and its association with beneficial usage.</title>
        <authorList>
            <person name="Kiyama R."/>
            <person name="Furutani Y."/>
            <person name="Kawaguchi K."/>
            <person name="Nakanishi T."/>
        </authorList>
    </citation>
    <scope>NUCLEOTIDE SEQUENCE [LARGE SCALE GENOMIC DNA]</scope>
</reference>